<keyword evidence="1" id="KW-0472">Membrane</keyword>
<dbReference type="RefSeq" id="WP_252619481.1">
    <property type="nucleotide sequence ID" value="NZ_CP099490.1"/>
</dbReference>
<sequence>MNPTSQLMTLRVLSGAFIGGIAIIAALMFFVAPETVLPQPWVLAVLLGLVATTAVVSLVMVGQVPAASEDDTVGAMLGKVQPVHILRLALMEAPAILAVVLLFLADEPSWVTVAVAAVPTILLMLLLVFPHQGVLRRYEQALDSGGAHTRFTDKLLGHAA</sequence>
<dbReference type="Proteomes" id="UP001056535">
    <property type="component" value="Chromosome"/>
</dbReference>
<evidence type="ECO:0000313" key="3">
    <source>
        <dbReference type="Proteomes" id="UP001056535"/>
    </source>
</evidence>
<protein>
    <submittedName>
        <fullName evidence="2">Uncharacterized protein</fullName>
    </submittedName>
</protein>
<keyword evidence="1" id="KW-1133">Transmembrane helix</keyword>
<feature type="transmembrane region" description="Helical" evidence="1">
    <location>
        <begin position="110"/>
        <end position="129"/>
    </location>
</feature>
<feature type="transmembrane region" description="Helical" evidence="1">
    <location>
        <begin position="12"/>
        <end position="31"/>
    </location>
</feature>
<evidence type="ECO:0000313" key="2">
    <source>
        <dbReference type="EMBL" id="USQ75243.1"/>
    </source>
</evidence>
<accession>A0ABY4YFW4</accession>
<gene>
    <name evidence="2" type="ORF">NF557_11485</name>
</gene>
<proteinExistence type="predicted"/>
<reference evidence="2" key="1">
    <citation type="submission" date="2022-06" db="EMBL/GenBank/DDBJ databases">
        <title>Ornithinimicrobium JY.X270.</title>
        <authorList>
            <person name="Huang Y."/>
        </authorList>
    </citation>
    <scope>NUCLEOTIDE SEQUENCE</scope>
    <source>
        <strain evidence="2">JY.X270</strain>
    </source>
</reference>
<name>A0ABY4YFW4_9MICO</name>
<feature type="transmembrane region" description="Helical" evidence="1">
    <location>
        <begin position="85"/>
        <end position="104"/>
    </location>
</feature>
<organism evidence="2 3">
    <name type="scientific">Ornithinimicrobium cryptoxanthini</name>
    <dbReference type="NCBI Taxonomy" id="2934161"/>
    <lineage>
        <taxon>Bacteria</taxon>
        <taxon>Bacillati</taxon>
        <taxon>Actinomycetota</taxon>
        <taxon>Actinomycetes</taxon>
        <taxon>Micrococcales</taxon>
        <taxon>Ornithinimicrobiaceae</taxon>
        <taxon>Ornithinimicrobium</taxon>
    </lineage>
</organism>
<keyword evidence="1" id="KW-0812">Transmembrane</keyword>
<dbReference type="EMBL" id="CP099490">
    <property type="protein sequence ID" value="USQ75243.1"/>
    <property type="molecule type" value="Genomic_DNA"/>
</dbReference>
<feature type="transmembrane region" description="Helical" evidence="1">
    <location>
        <begin position="43"/>
        <end position="64"/>
    </location>
</feature>
<evidence type="ECO:0000256" key="1">
    <source>
        <dbReference type="SAM" id="Phobius"/>
    </source>
</evidence>
<keyword evidence="3" id="KW-1185">Reference proteome</keyword>